<reference evidence="8 9" key="1">
    <citation type="submission" date="2005-11" db="EMBL/GenBank/DDBJ databases">
        <title>The complete genome sequence of Lawsonia intracellularis: the causative agent of proliferative enteropathy.</title>
        <authorList>
            <person name="Kaur K."/>
            <person name="Zhang Q."/>
            <person name="Beckler D."/>
            <person name="Munir S."/>
            <person name="Li L."/>
            <person name="Kinsley K."/>
            <person name="Herron L."/>
            <person name="Peterson A."/>
            <person name="May B."/>
            <person name="Singh S."/>
            <person name="Gebhart C."/>
            <person name="Kapur V."/>
        </authorList>
    </citation>
    <scope>NUCLEOTIDE SEQUENCE [LARGE SCALE GENOMIC DNA]</scope>
    <source>
        <strain evidence="8 9">PHE/MN1-00</strain>
    </source>
</reference>
<organism evidence="8 9">
    <name type="scientific">Lawsonia intracellularis (strain PHE/MN1-00)</name>
    <dbReference type="NCBI Taxonomy" id="363253"/>
    <lineage>
        <taxon>Bacteria</taxon>
        <taxon>Pseudomonadati</taxon>
        <taxon>Thermodesulfobacteriota</taxon>
        <taxon>Desulfovibrionia</taxon>
        <taxon>Desulfovibrionales</taxon>
        <taxon>Desulfovibrionaceae</taxon>
        <taxon>Lawsonia</taxon>
    </lineage>
</organism>
<evidence type="ECO:0000256" key="2">
    <source>
        <dbReference type="ARBA" id="ARBA00006706"/>
    </source>
</evidence>
<dbReference type="SUPFAM" id="SSF48576">
    <property type="entry name" value="Terpenoid synthases"/>
    <property type="match status" value="1"/>
</dbReference>
<dbReference type="OrthoDB" id="9805316at2"/>
<keyword evidence="6" id="KW-0414">Isoprene biosynthesis</keyword>
<comment type="similarity">
    <text evidence="2 7">Belongs to the FPP/GGPP synthase family.</text>
</comment>
<dbReference type="KEGG" id="lip:LI0407"/>
<gene>
    <name evidence="8" type="ordered locus">LI0407</name>
</gene>
<keyword evidence="9" id="KW-1185">Reference proteome</keyword>
<dbReference type="GO" id="GO:0005737">
    <property type="term" value="C:cytoplasm"/>
    <property type="evidence" value="ECO:0007669"/>
    <property type="project" value="UniProtKB-ARBA"/>
</dbReference>
<dbReference type="PROSITE" id="PS00444">
    <property type="entry name" value="POLYPRENYL_SYNTHASE_2"/>
    <property type="match status" value="1"/>
</dbReference>
<evidence type="ECO:0000313" key="9">
    <source>
        <dbReference type="Proteomes" id="UP000002430"/>
    </source>
</evidence>
<evidence type="ECO:0000256" key="1">
    <source>
        <dbReference type="ARBA" id="ARBA00001946"/>
    </source>
</evidence>
<evidence type="ECO:0000256" key="4">
    <source>
        <dbReference type="ARBA" id="ARBA00022723"/>
    </source>
</evidence>
<accession>Q1MRB4</accession>
<keyword evidence="4" id="KW-0479">Metal-binding</keyword>
<evidence type="ECO:0000256" key="5">
    <source>
        <dbReference type="ARBA" id="ARBA00022842"/>
    </source>
</evidence>
<evidence type="ECO:0000256" key="7">
    <source>
        <dbReference type="RuleBase" id="RU004466"/>
    </source>
</evidence>
<protein>
    <submittedName>
        <fullName evidence="8">Geranylgeranyl pyrophosphate synthase</fullName>
    </submittedName>
</protein>
<dbReference type="PANTHER" id="PTHR43281">
    <property type="entry name" value="FARNESYL DIPHOSPHATE SYNTHASE"/>
    <property type="match status" value="1"/>
</dbReference>
<dbReference type="InterPro" id="IPR053378">
    <property type="entry name" value="Prenyl_diphosphate_synthase"/>
</dbReference>
<evidence type="ECO:0000313" key="8">
    <source>
        <dbReference type="EMBL" id="CAJ54462.1"/>
    </source>
</evidence>
<dbReference type="GO" id="GO:0016114">
    <property type="term" value="P:terpenoid biosynthetic process"/>
    <property type="evidence" value="ECO:0007669"/>
    <property type="project" value="UniProtKB-ARBA"/>
</dbReference>
<dbReference type="EMBL" id="AM180252">
    <property type="protein sequence ID" value="CAJ54462.1"/>
    <property type="molecule type" value="Genomic_DNA"/>
</dbReference>
<dbReference type="PROSITE" id="PS00723">
    <property type="entry name" value="POLYPRENYL_SYNTHASE_1"/>
    <property type="match status" value="1"/>
</dbReference>
<dbReference type="AlphaFoldDB" id="Q1MRB4"/>
<dbReference type="GO" id="GO:0004659">
    <property type="term" value="F:prenyltransferase activity"/>
    <property type="evidence" value="ECO:0007669"/>
    <property type="project" value="InterPro"/>
</dbReference>
<evidence type="ECO:0000256" key="6">
    <source>
        <dbReference type="ARBA" id="ARBA00023229"/>
    </source>
</evidence>
<dbReference type="RefSeq" id="WP_011526492.1">
    <property type="nucleotide sequence ID" value="NC_008011.1"/>
</dbReference>
<dbReference type="InterPro" id="IPR033749">
    <property type="entry name" value="Polyprenyl_synt_CS"/>
</dbReference>
<dbReference type="STRING" id="363253.LI0407"/>
<dbReference type="NCBIfam" id="NF045485">
    <property type="entry name" value="FPPsyn"/>
    <property type="match status" value="1"/>
</dbReference>
<sequence length="300" mass="32545">MNFLHHNYQSILKQRVTLIEDFLKTCIQENNISSTLQHAMNYSLLAGGKRLRAVLCISSAALFDLSPTSILPFAAGIEMIHTYSLIHDDLPAMDDDDFRRGKPSCHKAFNEALAILAGDALLTDAFTFMSTLNSIVPSNNILVAIHEIAQAAGSNGMVKGQSMDIEHTGVSDVSFNTLCIIHEYKTGALFRASCTTGAMLAGANESAIYALKCYGEALGAAFQITDDILNVTADSITLGKPTRSDQEKGKITYPSLLGLEKSKKLAEEKIHLAISSLDTFTGDEVLFLKEVANSLLTRTH</sequence>
<dbReference type="eggNOG" id="COG0142">
    <property type="taxonomic scope" value="Bacteria"/>
</dbReference>
<dbReference type="PANTHER" id="PTHR43281:SF1">
    <property type="entry name" value="FARNESYL DIPHOSPHATE SYNTHASE"/>
    <property type="match status" value="1"/>
</dbReference>
<dbReference type="HOGENOM" id="CLU_014015_0_0_7"/>
<evidence type="ECO:0000256" key="3">
    <source>
        <dbReference type="ARBA" id="ARBA00022679"/>
    </source>
</evidence>
<dbReference type="SFLD" id="SFLDG01017">
    <property type="entry name" value="Polyprenyl_Transferase_Like"/>
    <property type="match status" value="1"/>
</dbReference>
<dbReference type="Pfam" id="PF00348">
    <property type="entry name" value="polyprenyl_synt"/>
    <property type="match status" value="1"/>
</dbReference>
<keyword evidence="3 7" id="KW-0808">Transferase</keyword>
<dbReference type="GO" id="GO:0046872">
    <property type="term" value="F:metal ion binding"/>
    <property type="evidence" value="ECO:0007669"/>
    <property type="project" value="UniProtKB-KW"/>
</dbReference>
<keyword evidence="5" id="KW-0460">Magnesium</keyword>
<dbReference type="InterPro" id="IPR008949">
    <property type="entry name" value="Isoprenoid_synthase_dom_sf"/>
</dbReference>
<dbReference type="SFLD" id="SFLDS00005">
    <property type="entry name" value="Isoprenoid_Synthase_Type_I"/>
    <property type="match status" value="1"/>
</dbReference>
<dbReference type="CDD" id="cd00685">
    <property type="entry name" value="Trans_IPPS_HT"/>
    <property type="match status" value="1"/>
</dbReference>
<dbReference type="FunFam" id="1.10.600.10:FF:000001">
    <property type="entry name" value="Geranylgeranyl diphosphate synthase"/>
    <property type="match status" value="1"/>
</dbReference>
<comment type="cofactor">
    <cofactor evidence="1">
        <name>Mg(2+)</name>
        <dbReference type="ChEBI" id="CHEBI:18420"/>
    </cofactor>
</comment>
<proteinExistence type="inferred from homology"/>
<dbReference type="Proteomes" id="UP000002430">
    <property type="component" value="Chromosome"/>
</dbReference>
<dbReference type="InterPro" id="IPR000092">
    <property type="entry name" value="Polyprenyl_synt"/>
</dbReference>
<dbReference type="Gene3D" id="1.10.600.10">
    <property type="entry name" value="Farnesyl Diphosphate Synthase"/>
    <property type="match status" value="1"/>
</dbReference>
<name>Q1MRB4_LAWIP</name>